<evidence type="ECO:0000313" key="5">
    <source>
        <dbReference type="Proteomes" id="UP000553632"/>
    </source>
</evidence>
<dbReference type="InterPro" id="IPR036770">
    <property type="entry name" value="Ankyrin_rpt-contain_sf"/>
</dbReference>
<dbReference type="EMBL" id="JABANO010026804">
    <property type="protein sequence ID" value="KAF4717899.1"/>
    <property type="molecule type" value="Genomic_DNA"/>
</dbReference>
<dbReference type="GO" id="GO:0004861">
    <property type="term" value="F:cyclin-dependent protein serine/threonine kinase inhibitor activity"/>
    <property type="evidence" value="ECO:0007669"/>
    <property type="project" value="TreeGrafter"/>
</dbReference>
<feature type="non-terminal residue" evidence="4">
    <location>
        <position position="1"/>
    </location>
</feature>
<dbReference type="GO" id="GO:2000045">
    <property type="term" value="P:regulation of G1/S transition of mitotic cell cycle"/>
    <property type="evidence" value="ECO:0007669"/>
    <property type="project" value="TreeGrafter"/>
</dbReference>
<organism evidence="4 5">
    <name type="scientific">Perkinsus olseni</name>
    <name type="common">Perkinsus atlanticus</name>
    <dbReference type="NCBI Taxonomy" id="32597"/>
    <lineage>
        <taxon>Eukaryota</taxon>
        <taxon>Sar</taxon>
        <taxon>Alveolata</taxon>
        <taxon>Perkinsozoa</taxon>
        <taxon>Perkinsea</taxon>
        <taxon>Perkinsida</taxon>
        <taxon>Perkinsidae</taxon>
        <taxon>Perkinsus</taxon>
    </lineage>
</organism>
<dbReference type="PROSITE" id="PS50297">
    <property type="entry name" value="ANK_REP_REGION"/>
    <property type="match status" value="1"/>
</dbReference>
<protein>
    <submittedName>
        <fullName evidence="4">Uncharacterized protein</fullName>
    </submittedName>
</protein>
<keyword evidence="5" id="KW-1185">Reference proteome</keyword>
<dbReference type="Proteomes" id="UP000553632">
    <property type="component" value="Unassembled WGS sequence"/>
</dbReference>
<keyword evidence="2 3" id="KW-0040">ANK repeat</keyword>
<dbReference type="GO" id="GO:0005634">
    <property type="term" value="C:nucleus"/>
    <property type="evidence" value="ECO:0007669"/>
    <property type="project" value="TreeGrafter"/>
</dbReference>
<dbReference type="GO" id="GO:0019901">
    <property type="term" value="F:protein kinase binding"/>
    <property type="evidence" value="ECO:0007669"/>
    <property type="project" value="TreeGrafter"/>
</dbReference>
<evidence type="ECO:0000256" key="2">
    <source>
        <dbReference type="ARBA" id="ARBA00023043"/>
    </source>
</evidence>
<dbReference type="Gene3D" id="1.25.40.20">
    <property type="entry name" value="Ankyrin repeat-containing domain"/>
    <property type="match status" value="1"/>
</dbReference>
<evidence type="ECO:0000256" key="1">
    <source>
        <dbReference type="ARBA" id="ARBA00022737"/>
    </source>
</evidence>
<dbReference type="GO" id="GO:0008285">
    <property type="term" value="P:negative regulation of cell population proliferation"/>
    <property type="evidence" value="ECO:0007669"/>
    <property type="project" value="TreeGrafter"/>
</dbReference>
<dbReference type="PROSITE" id="PS50088">
    <property type="entry name" value="ANK_REPEAT"/>
    <property type="match status" value="1"/>
</dbReference>
<dbReference type="PRINTS" id="PR01415">
    <property type="entry name" value="ANKYRIN"/>
</dbReference>
<dbReference type="PANTHER" id="PTHR24201">
    <property type="entry name" value="ANK_REP_REGION DOMAIN-CONTAINING PROTEIN"/>
    <property type="match status" value="1"/>
</dbReference>
<accession>A0A7J6RAN3</accession>
<reference evidence="4 5" key="1">
    <citation type="submission" date="2020-04" db="EMBL/GenBank/DDBJ databases">
        <title>Perkinsus olseni comparative genomics.</title>
        <authorList>
            <person name="Bogema D.R."/>
        </authorList>
    </citation>
    <scope>NUCLEOTIDE SEQUENCE [LARGE SCALE GENOMIC DNA]</scope>
    <source>
        <strain evidence="4 5">ATCC PRA-207</strain>
    </source>
</reference>
<dbReference type="InterPro" id="IPR002110">
    <property type="entry name" value="Ankyrin_rpt"/>
</dbReference>
<evidence type="ECO:0000313" key="4">
    <source>
        <dbReference type="EMBL" id="KAF4717899.1"/>
    </source>
</evidence>
<comment type="caution">
    <text evidence="4">The sequence shown here is derived from an EMBL/GenBank/DDBJ whole genome shotgun (WGS) entry which is preliminary data.</text>
</comment>
<evidence type="ECO:0000256" key="3">
    <source>
        <dbReference type="PROSITE-ProRule" id="PRU00023"/>
    </source>
</evidence>
<keyword evidence="1" id="KW-0677">Repeat</keyword>
<dbReference type="PANTHER" id="PTHR24201:SF8">
    <property type="entry name" value="CYCLIN-DEPENDENT KINASE 4 INHIBITOR B"/>
    <property type="match status" value="1"/>
</dbReference>
<dbReference type="SMART" id="SM00248">
    <property type="entry name" value="ANK"/>
    <property type="match status" value="2"/>
</dbReference>
<feature type="repeat" description="ANK" evidence="3">
    <location>
        <begin position="15"/>
        <end position="41"/>
    </location>
</feature>
<dbReference type="AlphaFoldDB" id="A0A7J6RAN3"/>
<dbReference type="SUPFAM" id="SSF48403">
    <property type="entry name" value="Ankyrin repeat"/>
    <property type="match status" value="1"/>
</dbReference>
<dbReference type="Pfam" id="PF12796">
    <property type="entry name" value="Ank_2"/>
    <property type="match status" value="1"/>
</dbReference>
<gene>
    <name evidence="4" type="ORF">FOZ63_014625</name>
</gene>
<sequence length="187" mass="19878">QLLWAGCDRDIVNKNGDTALHVAAKGGYEDIVWLLCENGAEGSYTVKNNDGKQAIDLAREAGHTDTVELLEKEMGSDGKPIEHQRVSPGDRRDVPSFALGVSALACMSLWGLTSEGVCCEERSSFESSTAASTVSRDRACQDIINSLTSEGAEVHPSLTIVERGPKGTSLPHLELEAVVGMGLVASH</sequence>
<dbReference type="InterPro" id="IPR050776">
    <property type="entry name" value="Ank_Repeat/CDKN_Inhibitor"/>
</dbReference>
<name>A0A7J6RAN3_PEROL</name>
<feature type="non-terminal residue" evidence="4">
    <location>
        <position position="187"/>
    </location>
</feature>
<proteinExistence type="predicted"/>
<dbReference type="GO" id="GO:0005737">
    <property type="term" value="C:cytoplasm"/>
    <property type="evidence" value="ECO:0007669"/>
    <property type="project" value="TreeGrafter"/>
</dbReference>